<feature type="chain" id="PRO_5021711653" evidence="2">
    <location>
        <begin position="21"/>
        <end position="301"/>
    </location>
</feature>
<feature type="signal peptide" evidence="2">
    <location>
        <begin position="1"/>
        <end position="20"/>
    </location>
</feature>
<protein>
    <submittedName>
        <fullName evidence="3">Uncharacterized protein</fullName>
    </submittedName>
</protein>
<dbReference type="OrthoDB" id="9805017at2"/>
<comment type="caution">
    <text evidence="3">The sequence shown here is derived from an EMBL/GenBank/DDBJ whole genome shotgun (WGS) entry which is preliminary data.</text>
</comment>
<feature type="region of interest" description="Disordered" evidence="1">
    <location>
        <begin position="34"/>
        <end position="56"/>
    </location>
</feature>
<evidence type="ECO:0000313" key="3">
    <source>
        <dbReference type="EMBL" id="TWI85349.1"/>
    </source>
</evidence>
<organism evidence="3 4">
    <name type="scientific">Lacibacter cauensis</name>
    <dbReference type="NCBI Taxonomy" id="510947"/>
    <lineage>
        <taxon>Bacteria</taxon>
        <taxon>Pseudomonadati</taxon>
        <taxon>Bacteroidota</taxon>
        <taxon>Chitinophagia</taxon>
        <taxon>Chitinophagales</taxon>
        <taxon>Chitinophagaceae</taxon>
        <taxon>Lacibacter</taxon>
    </lineage>
</organism>
<dbReference type="SUPFAM" id="SSF75011">
    <property type="entry name" value="3-carboxy-cis,cis-mucoante lactonizing enzyme"/>
    <property type="match status" value="1"/>
</dbReference>
<name>A0A562SVM4_9BACT</name>
<evidence type="ECO:0000313" key="4">
    <source>
        <dbReference type="Proteomes" id="UP000316167"/>
    </source>
</evidence>
<dbReference type="Proteomes" id="UP000316167">
    <property type="component" value="Unassembled WGS sequence"/>
</dbReference>
<accession>A0A562SVM4</accession>
<dbReference type="RefSeq" id="WP_144884166.1">
    <property type="nucleotide sequence ID" value="NZ_VLLE01000002.1"/>
</dbReference>
<proteinExistence type="predicted"/>
<evidence type="ECO:0000256" key="1">
    <source>
        <dbReference type="SAM" id="MobiDB-lite"/>
    </source>
</evidence>
<dbReference type="EMBL" id="VLLE01000002">
    <property type="protein sequence ID" value="TWI85349.1"/>
    <property type="molecule type" value="Genomic_DNA"/>
</dbReference>
<gene>
    <name evidence="3" type="ORF">IQ13_0509</name>
</gene>
<keyword evidence="2" id="KW-0732">Signal</keyword>
<feature type="compositionally biased region" description="Low complexity" evidence="1">
    <location>
        <begin position="44"/>
        <end position="56"/>
    </location>
</feature>
<reference evidence="3 4" key="1">
    <citation type="journal article" date="2015" name="Stand. Genomic Sci.">
        <title>Genomic Encyclopedia of Bacterial and Archaeal Type Strains, Phase III: the genomes of soil and plant-associated and newly described type strains.</title>
        <authorList>
            <person name="Whitman W.B."/>
            <person name="Woyke T."/>
            <person name="Klenk H.P."/>
            <person name="Zhou Y."/>
            <person name="Lilburn T.G."/>
            <person name="Beck B.J."/>
            <person name="De Vos P."/>
            <person name="Vandamme P."/>
            <person name="Eisen J.A."/>
            <person name="Garrity G."/>
            <person name="Hugenholtz P."/>
            <person name="Kyrpides N.C."/>
        </authorList>
    </citation>
    <scope>NUCLEOTIDE SEQUENCE [LARGE SCALE GENOMIC DNA]</scope>
    <source>
        <strain evidence="3 4">CGMCC 1.7271</strain>
    </source>
</reference>
<sequence>MKYKLLSAALLLSICTAGVAQKKKPAAVSALMGSEASAEEKKTNNNGNNGKNGKNNTTTVSQVFKIKIPAGGANAASVVYHPKTKKYYAAQAGNMNFPLVIFDEDGKIVSNDEQTTMIDVRGLWYNPKTKQIEGNGYNDYGWFSYDLNKNDIPEKANVKKEGLNQPDANSAGVLNTNDNEVLFLSGLNVVCYNTDGSDKRKTIQLHFGATSAADDTQLSVTDFEKSYNVRSLIYTGTKGAEIGLLNVAKKQVELYDIKTGYMKQTISIPADFTIETYFNFSYANGVYWLFDKNERYWYGYR</sequence>
<evidence type="ECO:0000256" key="2">
    <source>
        <dbReference type="SAM" id="SignalP"/>
    </source>
</evidence>
<dbReference type="AlphaFoldDB" id="A0A562SVM4"/>
<keyword evidence="4" id="KW-1185">Reference proteome</keyword>